<dbReference type="SUPFAM" id="SSF50249">
    <property type="entry name" value="Nucleic acid-binding proteins"/>
    <property type="match status" value="1"/>
</dbReference>
<dbReference type="InterPro" id="IPR022572">
    <property type="entry name" value="DNA_rep/recomb_RecO_N"/>
</dbReference>
<dbReference type="PANTHER" id="PTHR33991">
    <property type="entry name" value="DNA REPAIR PROTEIN RECO"/>
    <property type="match status" value="1"/>
</dbReference>
<evidence type="ECO:0000256" key="4">
    <source>
        <dbReference type="ARBA" id="ARBA00023172"/>
    </source>
</evidence>
<keyword evidence="4 7" id="KW-0233">DNA recombination</keyword>
<name>A0ABY6LXP0_9FLAO</name>
<dbReference type="HAMAP" id="MF_00201">
    <property type="entry name" value="RecO"/>
    <property type="match status" value="1"/>
</dbReference>
<comment type="function">
    <text evidence="7">Involved in DNA repair and RecF pathway recombination.</text>
</comment>
<evidence type="ECO:0000256" key="6">
    <source>
        <dbReference type="ARBA" id="ARBA00033409"/>
    </source>
</evidence>
<evidence type="ECO:0000256" key="3">
    <source>
        <dbReference type="ARBA" id="ARBA00022763"/>
    </source>
</evidence>
<sequence>MIVHTQALVLSALKYNEKSLIVKCYTLTDGVKTYFVPSAFSSKKSQQKIAYFQPLNILDIVATHKNKGTLEHFKEIRIHTPYFSIPTDISKSTIVLFLSEVLSAAVKEEERNEGLFTFLITSFMWLDAHDEVANFHLIFLVELSKYLGIFPDNNEDDLPFFDVKEGMFVSQQGFESLNEYETLLFKNLLNLRYGAARNIFKASERQVLLKTLVEYYSYHLDGFRRPKSLEILKDVFS</sequence>
<dbReference type="Pfam" id="PF02565">
    <property type="entry name" value="RecO_C"/>
    <property type="match status" value="1"/>
</dbReference>
<dbReference type="Proteomes" id="UP001163328">
    <property type="component" value="Chromosome"/>
</dbReference>
<dbReference type="InterPro" id="IPR003717">
    <property type="entry name" value="RecO"/>
</dbReference>
<evidence type="ECO:0000256" key="5">
    <source>
        <dbReference type="ARBA" id="ARBA00023204"/>
    </source>
</evidence>
<evidence type="ECO:0000256" key="1">
    <source>
        <dbReference type="ARBA" id="ARBA00007452"/>
    </source>
</evidence>
<dbReference type="Gene3D" id="1.20.1440.120">
    <property type="entry name" value="Recombination protein O, C-terminal domain"/>
    <property type="match status" value="1"/>
</dbReference>
<proteinExistence type="inferred from homology"/>
<dbReference type="RefSeq" id="WP_264433466.1">
    <property type="nucleotide sequence ID" value="NZ_CP081495.1"/>
</dbReference>
<dbReference type="EMBL" id="CP081495">
    <property type="protein sequence ID" value="UYW01076.1"/>
    <property type="molecule type" value="Genomic_DNA"/>
</dbReference>
<evidence type="ECO:0000313" key="10">
    <source>
        <dbReference type="Proteomes" id="UP001163328"/>
    </source>
</evidence>
<keyword evidence="10" id="KW-1185">Reference proteome</keyword>
<protein>
    <recommendedName>
        <fullName evidence="2 7">DNA repair protein RecO</fullName>
    </recommendedName>
    <alternativeName>
        <fullName evidence="6 7">Recombination protein O</fullName>
    </alternativeName>
</protein>
<dbReference type="InterPro" id="IPR012340">
    <property type="entry name" value="NA-bd_OB-fold"/>
</dbReference>
<evidence type="ECO:0000256" key="7">
    <source>
        <dbReference type="HAMAP-Rule" id="MF_00201"/>
    </source>
</evidence>
<evidence type="ECO:0000259" key="8">
    <source>
        <dbReference type="Pfam" id="PF11967"/>
    </source>
</evidence>
<keyword evidence="5 7" id="KW-0234">DNA repair</keyword>
<comment type="similarity">
    <text evidence="1 7">Belongs to the RecO family.</text>
</comment>
<dbReference type="Pfam" id="PF11967">
    <property type="entry name" value="RecO_N"/>
    <property type="match status" value="1"/>
</dbReference>
<evidence type="ECO:0000313" key="9">
    <source>
        <dbReference type="EMBL" id="UYW01076.1"/>
    </source>
</evidence>
<gene>
    <name evidence="7 9" type="primary">recO</name>
    <name evidence="9" type="ORF">K5I29_11415</name>
</gene>
<organism evidence="9 10">
    <name type="scientific">Flavobacterium agricola</name>
    <dbReference type="NCBI Taxonomy" id="2870839"/>
    <lineage>
        <taxon>Bacteria</taxon>
        <taxon>Pseudomonadati</taxon>
        <taxon>Bacteroidota</taxon>
        <taxon>Flavobacteriia</taxon>
        <taxon>Flavobacteriales</taxon>
        <taxon>Flavobacteriaceae</taxon>
        <taxon>Flavobacterium</taxon>
    </lineage>
</organism>
<dbReference type="InterPro" id="IPR037278">
    <property type="entry name" value="ARFGAP/RecO"/>
</dbReference>
<dbReference type="NCBIfam" id="TIGR00613">
    <property type="entry name" value="reco"/>
    <property type="match status" value="1"/>
</dbReference>
<feature type="domain" description="DNA replication/recombination mediator RecO N-terminal" evidence="8">
    <location>
        <begin position="1"/>
        <end position="81"/>
    </location>
</feature>
<keyword evidence="3 7" id="KW-0227">DNA damage</keyword>
<dbReference type="Gene3D" id="2.40.50.140">
    <property type="entry name" value="Nucleic acid-binding proteins"/>
    <property type="match status" value="1"/>
</dbReference>
<accession>A0ABY6LXP0</accession>
<dbReference type="InterPro" id="IPR042242">
    <property type="entry name" value="RecO_C"/>
</dbReference>
<reference evidence="9" key="1">
    <citation type="submission" date="2021-08" db="EMBL/GenBank/DDBJ databases">
        <title>Flavobacterium sp. strain CC-SYL302.</title>
        <authorList>
            <person name="Lin S.-Y."/>
            <person name="Lee T.-H."/>
            <person name="Young C.-C."/>
        </authorList>
    </citation>
    <scope>NUCLEOTIDE SEQUENCE</scope>
    <source>
        <strain evidence="9">CC-SYL302</strain>
    </source>
</reference>
<dbReference type="SUPFAM" id="SSF57863">
    <property type="entry name" value="ArfGap/RecO-like zinc finger"/>
    <property type="match status" value="1"/>
</dbReference>
<evidence type="ECO:0000256" key="2">
    <source>
        <dbReference type="ARBA" id="ARBA00021310"/>
    </source>
</evidence>
<dbReference type="PANTHER" id="PTHR33991:SF1">
    <property type="entry name" value="DNA REPAIR PROTEIN RECO"/>
    <property type="match status" value="1"/>
</dbReference>